<keyword evidence="2" id="KW-1185">Reference proteome</keyword>
<comment type="caution">
    <text evidence="1">The sequence shown here is derived from an EMBL/GenBank/DDBJ whole genome shotgun (WGS) entry which is preliminary data.</text>
</comment>
<dbReference type="EMBL" id="JAFJZZ010000001">
    <property type="protein sequence ID" value="MBN7772942.1"/>
    <property type="molecule type" value="Genomic_DNA"/>
</dbReference>
<dbReference type="RefSeq" id="WP_206581706.1">
    <property type="nucleotide sequence ID" value="NZ_JAFJZZ010000001.1"/>
</dbReference>
<evidence type="ECO:0000313" key="2">
    <source>
        <dbReference type="Proteomes" id="UP000664545"/>
    </source>
</evidence>
<organism evidence="1 2">
    <name type="scientific">Clostridium aminobutyricum</name>
    <dbReference type="NCBI Taxonomy" id="33953"/>
    <lineage>
        <taxon>Bacteria</taxon>
        <taxon>Bacillati</taxon>
        <taxon>Bacillota</taxon>
        <taxon>Clostridia</taxon>
        <taxon>Eubacteriales</taxon>
        <taxon>Clostridiaceae</taxon>
        <taxon>Clostridium</taxon>
    </lineage>
</organism>
<gene>
    <name evidence="1" type="ORF">JYB65_06150</name>
</gene>
<dbReference type="Proteomes" id="UP000664545">
    <property type="component" value="Unassembled WGS sequence"/>
</dbReference>
<accession>A0A939D8C5</accession>
<sequence length="192" mass="22393">MNISDAKLKSWIAFIMRNKTEIGTLLDYFDPRDIENGILTIPESFINSGLKMRIMDHLQDYVDDYRIAFENNRIYLHLKLHLKQIGPIEAKYLIGITDFRFSDDCRRIYGTFQEEVKSLGNMLQAMALKAACSNSTCLQKALRFTNCDFIFVDGNRIMIDLDRFELAQKVPSNLELNYVECDNGYLKLNFNY</sequence>
<dbReference type="AlphaFoldDB" id="A0A939D8C5"/>
<evidence type="ECO:0000313" key="1">
    <source>
        <dbReference type="EMBL" id="MBN7772942.1"/>
    </source>
</evidence>
<reference evidence="1" key="1">
    <citation type="submission" date="2021-02" db="EMBL/GenBank/DDBJ databases">
        <title>Abyssanaerobacter marinus gen.nov., sp., nov, anaerobic bacterium isolated from the Onnuri vent field of Indian Ocean and suggestion of Mogibacteriaceae fam. nov., and proposal of reclassification of ambiguous this family's genus member.</title>
        <authorList>
            <person name="Kim Y.J."/>
            <person name="Yang J.-A."/>
        </authorList>
    </citation>
    <scope>NUCLEOTIDE SEQUENCE</scope>
    <source>
        <strain evidence="1">DSM 2634</strain>
    </source>
</reference>
<name>A0A939D8C5_CLOAM</name>
<proteinExistence type="predicted"/>
<protein>
    <submittedName>
        <fullName evidence="1">Uncharacterized protein</fullName>
    </submittedName>
</protein>